<gene>
    <name evidence="1" type="ORF">MNBD_GAMMA09-2298</name>
</gene>
<accession>A0A3B0Y2Y5</accession>
<name>A0A3B0Y2Y5_9ZZZZ</name>
<reference evidence="1" key="1">
    <citation type="submission" date="2018-06" db="EMBL/GenBank/DDBJ databases">
        <authorList>
            <person name="Zhirakovskaya E."/>
        </authorList>
    </citation>
    <scope>NUCLEOTIDE SEQUENCE</scope>
</reference>
<sequence length="43" mass="4801">MWFKKLTGFSESSAQKVRENMSVDGNTLHSKVNKKTVICGTLV</sequence>
<organism evidence="1">
    <name type="scientific">hydrothermal vent metagenome</name>
    <dbReference type="NCBI Taxonomy" id="652676"/>
    <lineage>
        <taxon>unclassified sequences</taxon>
        <taxon>metagenomes</taxon>
        <taxon>ecological metagenomes</taxon>
    </lineage>
</organism>
<evidence type="ECO:0000313" key="1">
    <source>
        <dbReference type="EMBL" id="VAW69732.1"/>
    </source>
</evidence>
<protein>
    <submittedName>
        <fullName evidence="1">Uncharacterized protein</fullName>
    </submittedName>
</protein>
<dbReference type="EMBL" id="UOFI01000173">
    <property type="protein sequence ID" value="VAW69732.1"/>
    <property type="molecule type" value="Genomic_DNA"/>
</dbReference>
<dbReference type="AlphaFoldDB" id="A0A3B0Y2Y5"/>
<proteinExistence type="predicted"/>